<keyword evidence="12" id="KW-1185">Reference proteome</keyword>
<evidence type="ECO:0000256" key="10">
    <source>
        <dbReference type="SAM" id="Phobius"/>
    </source>
</evidence>
<dbReference type="KEGG" id="spu:115922589"/>
<dbReference type="RefSeq" id="XP_030837588.1">
    <property type="nucleotide sequence ID" value="XM_030981728.1"/>
</dbReference>
<evidence type="ECO:0000256" key="1">
    <source>
        <dbReference type="ARBA" id="ARBA00004389"/>
    </source>
</evidence>
<keyword evidence="4" id="KW-0256">Endoplasmic reticulum</keyword>
<feature type="region of interest" description="Disordered" evidence="9">
    <location>
        <begin position="1"/>
        <end position="25"/>
    </location>
</feature>
<comment type="similarity">
    <text evidence="2">Belongs to the RAMP4 family.</text>
</comment>
<evidence type="ECO:0000256" key="5">
    <source>
        <dbReference type="ARBA" id="ARBA00022989"/>
    </source>
</evidence>
<dbReference type="GeneID" id="115922589"/>
<dbReference type="InParanoid" id="A0A7M7NPB1"/>
<protein>
    <recommendedName>
        <fullName evidence="13">Stress-associated endoplasmic reticulum protein 2</fullName>
    </recommendedName>
</protein>
<reference evidence="11" key="2">
    <citation type="submission" date="2021-01" db="UniProtKB">
        <authorList>
            <consortium name="EnsemblMetazoa"/>
        </authorList>
    </citation>
    <scope>IDENTIFICATION</scope>
</reference>
<accession>A0A7M7NPB1</accession>
<dbReference type="Proteomes" id="UP000007110">
    <property type="component" value="Unassembled WGS sequence"/>
</dbReference>
<dbReference type="OrthoDB" id="16679at2759"/>
<evidence type="ECO:0000256" key="8">
    <source>
        <dbReference type="ARBA" id="ARBA00038831"/>
    </source>
</evidence>
<evidence type="ECO:0000256" key="4">
    <source>
        <dbReference type="ARBA" id="ARBA00022824"/>
    </source>
</evidence>
<reference evidence="12" key="1">
    <citation type="submission" date="2015-02" db="EMBL/GenBank/DDBJ databases">
        <title>Genome sequencing for Strongylocentrotus purpuratus.</title>
        <authorList>
            <person name="Murali S."/>
            <person name="Liu Y."/>
            <person name="Vee V."/>
            <person name="English A."/>
            <person name="Wang M."/>
            <person name="Skinner E."/>
            <person name="Han Y."/>
            <person name="Muzny D.M."/>
            <person name="Worley K.C."/>
            <person name="Gibbs R.A."/>
        </authorList>
    </citation>
    <scope>NUCLEOTIDE SEQUENCE</scope>
</reference>
<sequence length="64" mass="7152">MPSKQRMRTQNDKASKNVEKRGNVPKTLKASEEGYPVGPWLIGLFIFVVCGSAIFQIIQSIRMG</sequence>
<comment type="function">
    <text evidence="7">Interacts with target proteins during their translocation into the lumen of the endoplasmic reticulum. Protects unfolded target proteins against degradation during ER stress. May facilitate glycosylation of target proteins after termination of ER stress. May modulate the use of N-glycosylation sites on target proteins.</text>
</comment>
<comment type="subunit">
    <text evidence="8">Interacts with SEC61B, SEC61A1 and the SEC61 complex. Interacts with CANX.</text>
</comment>
<dbReference type="GO" id="GO:0005789">
    <property type="term" value="C:endoplasmic reticulum membrane"/>
    <property type="evidence" value="ECO:0007669"/>
    <property type="project" value="UniProtKB-SubCell"/>
</dbReference>
<keyword evidence="3 10" id="KW-0812">Transmembrane</keyword>
<evidence type="ECO:0000256" key="2">
    <source>
        <dbReference type="ARBA" id="ARBA00005500"/>
    </source>
</evidence>
<comment type="subcellular location">
    <subcellularLocation>
        <location evidence="1">Endoplasmic reticulum membrane</location>
        <topology evidence="1">Single-pass membrane protein</topology>
    </subcellularLocation>
</comment>
<dbReference type="InterPro" id="IPR010580">
    <property type="entry name" value="ER_stress-assoc"/>
</dbReference>
<evidence type="ECO:0000313" key="11">
    <source>
        <dbReference type="EnsemblMetazoa" id="XP_030837588"/>
    </source>
</evidence>
<evidence type="ECO:0000256" key="6">
    <source>
        <dbReference type="ARBA" id="ARBA00023136"/>
    </source>
</evidence>
<dbReference type="AlphaFoldDB" id="A0A7M7NPB1"/>
<dbReference type="PANTHER" id="PTHR15601:SF0">
    <property type="entry name" value="GEO09675P1"/>
    <property type="match status" value="1"/>
</dbReference>
<dbReference type="FunCoup" id="A0A7M7NPB1">
    <property type="interactions" value="582"/>
</dbReference>
<keyword evidence="6 10" id="KW-0472">Membrane</keyword>
<organism evidence="11 12">
    <name type="scientific">Strongylocentrotus purpuratus</name>
    <name type="common">Purple sea urchin</name>
    <dbReference type="NCBI Taxonomy" id="7668"/>
    <lineage>
        <taxon>Eukaryota</taxon>
        <taxon>Metazoa</taxon>
        <taxon>Echinodermata</taxon>
        <taxon>Eleutherozoa</taxon>
        <taxon>Echinozoa</taxon>
        <taxon>Echinoidea</taxon>
        <taxon>Euechinoidea</taxon>
        <taxon>Echinacea</taxon>
        <taxon>Camarodonta</taxon>
        <taxon>Echinidea</taxon>
        <taxon>Strongylocentrotidae</taxon>
        <taxon>Strongylocentrotus</taxon>
    </lineage>
</organism>
<keyword evidence="5 10" id="KW-1133">Transmembrane helix</keyword>
<evidence type="ECO:0000256" key="7">
    <source>
        <dbReference type="ARBA" id="ARBA00037157"/>
    </source>
</evidence>
<name>A0A7M7NPB1_STRPU</name>
<evidence type="ECO:0000256" key="9">
    <source>
        <dbReference type="SAM" id="MobiDB-lite"/>
    </source>
</evidence>
<evidence type="ECO:0000256" key="3">
    <source>
        <dbReference type="ARBA" id="ARBA00022692"/>
    </source>
</evidence>
<dbReference type="Pfam" id="PF06624">
    <property type="entry name" value="RAMP4"/>
    <property type="match status" value="1"/>
</dbReference>
<proteinExistence type="inferred from homology"/>
<evidence type="ECO:0000313" key="12">
    <source>
        <dbReference type="Proteomes" id="UP000007110"/>
    </source>
</evidence>
<evidence type="ECO:0008006" key="13">
    <source>
        <dbReference type="Google" id="ProtNLM"/>
    </source>
</evidence>
<feature type="compositionally biased region" description="Basic and acidic residues" evidence="9">
    <location>
        <begin position="9"/>
        <end position="22"/>
    </location>
</feature>
<dbReference type="OMA" id="KSNDAFH"/>
<dbReference type="EnsemblMetazoa" id="XM_030981728">
    <property type="protein sequence ID" value="XP_030837588"/>
    <property type="gene ID" value="LOC115922589"/>
</dbReference>
<dbReference type="GO" id="GO:0005783">
    <property type="term" value="C:endoplasmic reticulum"/>
    <property type="evidence" value="ECO:0000318"/>
    <property type="project" value="GO_Central"/>
</dbReference>
<feature type="transmembrane region" description="Helical" evidence="10">
    <location>
        <begin position="37"/>
        <end position="58"/>
    </location>
</feature>
<dbReference type="PANTHER" id="PTHR15601">
    <property type="entry name" value="STRESS ASSOCIATED ENDOPLASMIC RETICULUM PROTEIN SERP1/RAMP4"/>
    <property type="match status" value="1"/>
</dbReference>
<dbReference type="GO" id="GO:0030968">
    <property type="term" value="P:endoplasmic reticulum unfolded protein response"/>
    <property type="evidence" value="ECO:0000318"/>
    <property type="project" value="GO_Central"/>
</dbReference>